<organism evidence="1">
    <name type="scientific">Hanusia phi</name>
    <dbReference type="NCBI Taxonomy" id="3032"/>
    <lineage>
        <taxon>Eukaryota</taxon>
        <taxon>Cryptophyceae</taxon>
        <taxon>Pyrenomonadales</taxon>
        <taxon>Geminigeraceae</taxon>
        <taxon>Hanusia</taxon>
    </lineage>
</organism>
<sequence>MPLFETPEDFLKALKEDKFEDAVAWNLANMESLFPQIAEVLAKNTRMKHLTIHNCGMTDEDAKLFADSLLQNHTLRTFDYSNNKMSLEGLKTIGDAWNSRLERGREILVSGGKMSTMHYNRSVQSQYAQELEKQTGIQVEDRMSLADTKQTLLSKTPIVRRRSSIKYIKIEAQ</sequence>
<proteinExistence type="predicted"/>
<name>A0A7S0HVA4_9CRYP</name>
<gene>
    <name evidence="1" type="ORF">HPHI1048_LOCUS19044</name>
</gene>
<dbReference type="EMBL" id="HBEO01028126">
    <property type="protein sequence ID" value="CAD8499916.1"/>
    <property type="molecule type" value="Transcribed_RNA"/>
</dbReference>
<dbReference type="Gene3D" id="3.80.10.10">
    <property type="entry name" value="Ribonuclease Inhibitor"/>
    <property type="match status" value="1"/>
</dbReference>
<evidence type="ECO:0000313" key="1">
    <source>
        <dbReference type="EMBL" id="CAD8499916.1"/>
    </source>
</evidence>
<accession>A0A7S0HVA4</accession>
<dbReference type="SUPFAM" id="SSF52047">
    <property type="entry name" value="RNI-like"/>
    <property type="match status" value="1"/>
</dbReference>
<reference evidence="1" key="1">
    <citation type="submission" date="2021-01" db="EMBL/GenBank/DDBJ databases">
        <authorList>
            <person name="Corre E."/>
            <person name="Pelletier E."/>
            <person name="Niang G."/>
            <person name="Scheremetjew M."/>
            <person name="Finn R."/>
            <person name="Kale V."/>
            <person name="Holt S."/>
            <person name="Cochrane G."/>
            <person name="Meng A."/>
            <person name="Brown T."/>
            <person name="Cohen L."/>
        </authorList>
    </citation>
    <scope>NUCLEOTIDE SEQUENCE</scope>
    <source>
        <strain evidence="1">CCMP325</strain>
    </source>
</reference>
<protein>
    <submittedName>
        <fullName evidence="1">Uncharacterized protein</fullName>
    </submittedName>
</protein>
<dbReference type="InterPro" id="IPR032675">
    <property type="entry name" value="LRR_dom_sf"/>
</dbReference>
<dbReference type="AlphaFoldDB" id="A0A7S0HVA4"/>